<dbReference type="AlphaFoldDB" id="A0A7Y6EUQ5"/>
<protein>
    <submittedName>
        <fullName evidence="1">Uncharacterized protein</fullName>
    </submittedName>
</protein>
<dbReference type="EMBL" id="JABMCB010000190">
    <property type="protein sequence ID" value="NUU77362.1"/>
    <property type="molecule type" value="Genomic_DNA"/>
</dbReference>
<accession>A0A7Y6EUQ5</accession>
<name>A0A7Y6EUQ5_9BACL</name>
<evidence type="ECO:0000313" key="1">
    <source>
        <dbReference type="EMBL" id="NUU77362.1"/>
    </source>
</evidence>
<sequence length="357" mass="42239">MELQILYNEYMNIKFKLGLPPVRTETFEYGLYEDNSAALFLAGHPEETFTSWLYDLQPRDPHYVPEPDWEPVLADVFHQMDVYDELTLYYLLFTMNTTLSINSYNAYSAMNDFMKSYSYFQLSQLNGVSSLNEGEKRQLRDFFFFSYLYAHPVNEKTLHACSFSGQDLVHTKTNIQLEPYFSAFHDHYSENYDKYSGQIVIAPHEIQACKRLTVELLRSIEGKTAKLSMPSEERLEAVVQLINDVDQMIRMYTENNTALFDIMRDFLAEDHSTAYRDHCFTMLLQNYGLYILYFRFEEIHALVNYFKSTPQWCGIIINKIFTDTIFIQRMMRQKQIEITAYPDVISFFDEEAKKIYI</sequence>
<keyword evidence="2" id="KW-1185">Reference proteome</keyword>
<dbReference type="RefSeq" id="WP_175397003.1">
    <property type="nucleotide sequence ID" value="NZ_JABMCB010000190.1"/>
</dbReference>
<dbReference type="Proteomes" id="UP000526125">
    <property type="component" value="Unassembled WGS sequence"/>
</dbReference>
<organism evidence="1 2">
    <name type="scientific">Paenibacillus xylanilyticus</name>
    <dbReference type="NCBI Taxonomy" id="248903"/>
    <lineage>
        <taxon>Bacteria</taxon>
        <taxon>Bacillati</taxon>
        <taxon>Bacillota</taxon>
        <taxon>Bacilli</taxon>
        <taxon>Bacillales</taxon>
        <taxon>Paenibacillaceae</taxon>
        <taxon>Paenibacillus</taxon>
    </lineage>
</organism>
<evidence type="ECO:0000313" key="2">
    <source>
        <dbReference type="Proteomes" id="UP000526125"/>
    </source>
</evidence>
<reference evidence="1 2" key="1">
    <citation type="submission" date="2020-05" db="EMBL/GenBank/DDBJ databases">
        <title>Genome Sequencing of Type Strains.</title>
        <authorList>
            <person name="Lemaire J.F."/>
            <person name="Inderbitzin P."/>
            <person name="Gregorio O.A."/>
            <person name="Collins S.B."/>
            <person name="Wespe N."/>
            <person name="Knight-Connoni V."/>
        </authorList>
    </citation>
    <scope>NUCLEOTIDE SEQUENCE [LARGE SCALE GENOMIC DNA]</scope>
    <source>
        <strain evidence="1 2">LMG 21957</strain>
    </source>
</reference>
<gene>
    <name evidence="1" type="ORF">HP552_19270</name>
</gene>
<proteinExistence type="predicted"/>
<comment type="caution">
    <text evidence="1">The sequence shown here is derived from an EMBL/GenBank/DDBJ whole genome shotgun (WGS) entry which is preliminary data.</text>
</comment>